<comment type="caution">
    <text evidence="1">The sequence shown here is derived from an EMBL/GenBank/DDBJ whole genome shotgun (WGS) entry which is preliminary data.</text>
</comment>
<dbReference type="OrthoDB" id="7775479at2"/>
<evidence type="ECO:0000313" key="2">
    <source>
        <dbReference type="Proteomes" id="UP000316008"/>
    </source>
</evidence>
<dbReference type="Proteomes" id="UP000316008">
    <property type="component" value="Unassembled WGS sequence"/>
</dbReference>
<dbReference type="AlphaFoldDB" id="A0A556MP22"/>
<organism evidence="1 2">
    <name type="scientific">Fluviicola chungangensis</name>
    <dbReference type="NCBI Taxonomy" id="2597671"/>
    <lineage>
        <taxon>Bacteria</taxon>
        <taxon>Pseudomonadati</taxon>
        <taxon>Bacteroidota</taxon>
        <taxon>Flavobacteriia</taxon>
        <taxon>Flavobacteriales</taxon>
        <taxon>Crocinitomicaceae</taxon>
        <taxon>Fluviicola</taxon>
    </lineage>
</organism>
<accession>A0A556MP22</accession>
<gene>
    <name evidence="1" type="ORF">FO442_14475</name>
</gene>
<sequence length="76" mass="8684">MVQRYLNRGGNSNVANYSIEGDSITVQFKDGSMYLYNYFSTGVAGVEQMKRLAVNGMGLNSYISRFVRKQYARKLR</sequence>
<evidence type="ECO:0008006" key="3">
    <source>
        <dbReference type="Google" id="ProtNLM"/>
    </source>
</evidence>
<proteinExistence type="predicted"/>
<dbReference type="EMBL" id="VLPL01000007">
    <property type="protein sequence ID" value="TSJ41660.1"/>
    <property type="molecule type" value="Genomic_DNA"/>
</dbReference>
<name>A0A556MP22_9FLAO</name>
<keyword evidence="2" id="KW-1185">Reference proteome</keyword>
<protein>
    <recommendedName>
        <fullName evidence="3">KTSC domain-containing protein</fullName>
    </recommendedName>
</protein>
<reference evidence="1 2" key="1">
    <citation type="submission" date="2019-07" db="EMBL/GenBank/DDBJ databases">
        <authorList>
            <person name="Huq M.A."/>
        </authorList>
    </citation>
    <scope>NUCLEOTIDE SEQUENCE [LARGE SCALE GENOMIC DNA]</scope>
    <source>
        <strain evidence="1 2">MAH-3</strain>
    </source>
</reference>
<evidence type="ECO:0000313" key="1">
    <source>
        <dbReference type="EMBL" id="TSJ41660.1"/>
    </source>
</evidence>
<dbReference type="RefSeq" id="WP_144333918.1">
    <property type="nucleotide sequence ID" value="NZ_VLPL01000007.1"/>
</dbReference>